<dbReference type="SUPFAM" id="SSF49452">
    <property type="entry name" value="Starch-binding domain-like"/>
    <property type="match status" value="1"/>
</dbReference>
<evidence type="ECO:0008006" key="3">
    <source>
        <dbReference type="Google" id="ProtNLM"/>
    </source>
</evidence>
<dbReference type="EMBL" id="JAQNDN010000019">
    <property type="protein sequence ID" value="MDC0672185.1"/>
    <property type="molecule type" value="Genomic_DNA"/>
</dbReference>
<evidence type="ECO:0000313" key="1">
    <source>
        <dbReference type="EMBL" id="MDC0672185.1"/>
    </source>
</evidence>
<comment type="caution">
    <text evidence="1">The sequence shown here is derived from an EMBL/GenBank/DDBJ whole genome shotgun (WGS) entry which is preliminary data.</text>
</comment>
<sequence>MRKILVLTCGSMLTFGLAGCQQKELDVTEPSDKGGPCDPLVDPATADGPHCIEGLVCDPVAGVSDTWVCGEPLQIHGLVIDLQTGEPLEGALVNGQDRTGAPLGEIAVTDVMGHYELQVSAPRQPDGELASDINYTLQAFARDYLPFPSGIRVALPIHAAEAVYDAELKISVIESPLTTVGLVMLPEELRGGVTVTGIVGGIDPGGTLVVAEGVSGDRVAQYGVSDRTGAYTIFNVQPGAATIRGYRRGLELAAGTAQVAAEDLAELALEAVAEGEENLGAVSGTVQIVNAPGGSVTSVVLVPVSVFNATLERGPVPFGLRSPDPGLEPDVTGTFRIPGVPAGTYKVLAAFENDRLVRDPDTSIGGTELQEVTVAAGEAVTVDAGFKITEALAVVAPGAEEPTATSATPTFEFADDSSEKSYIVRVFDVFGELVWENAMVPSVSGSKTVLVPYEGPALTSGLYYQFRAISLDGKGVPLSATEDLRGVFVVE</sequence>
<dbReference type="InterPro" id="IPR008969">
    <property type="entry name" value="CarboxyPept-like_regulatory"/>
</dbReference>
<organism evidence="1 2">
    <name type="scientific">Nannocystis radixulma</name>
    <dbReference type="NCBI Taxonomy" id="2995305"/>
    <lineage>
        <taxon>Bacteria</taxon>
        <taxon>Pseudomonadati</taxon>
        <taxon>Myxococcota</taxon>
        <taxon>Polyangia</taxon>
        <taxon>Nannocystales</taxon>
        <taxon>Nannocystaceae</taxon>
        <taxon>Nannocystis</taxon>
    </lineage>
</organism>
<name>A0ABT5BDG2_9BACT</name>
<proteinExistence type="predicted"/>
<reference evidence="1 2" key="1">
    <citation type="submission" date="2022-11" db="EMBL/GenBank/DDBJ databases">
        <title>Minimal conservation of predation-associated metabolite biosynthetic gene clusters underscores biosynthetic potential of Myxococcota including descriptions for ten novel species: Archangium lansinium sp. nov., Myxococcus landrumus sp. nov., Nannocystis bai.</title>
        <authorList>
            <person name="Ahearne A."/>
            <person name="Stevens C."/>
            <person name="Dowd S."/>
        </authorList>
    </citation>
    <scope>NUCLEOTIDE SEQUENCE [LARGE SCALE GENOMIC DNA]</scope>
    <source>
        <strain evidence="1 2">NCELM</strain>
    </source>
</reference>
<dbReference type="RefSeq" id="WP_272003505.1">
    <property type="nucleotide sequence ID" value="NZ_JAQNDN010000019.1"/>
</dbReference>
<dbReference type="PROSITE" id="PS51257">
    <property type="entry name" value="PROKAR_LIPOPROTEIN"/>
    <property type="match status" value="1"/>
</dbReference>
<dbReference type="InterPro" id="IPR013784">
    <property type="entry name" value="Carb-bd-like_fold"/>
</dbReference>
<keyword evidence="2" id="KW-1185">Reference proteome</keyword>
<protein>
    <recommendedName>
        <fullName evidence="3">Carboxypeptidase regulatory-like domain-containing protein</fullName>
    </recommendedName>
</protein>
<evidence type="ECO:0000313" key="2">
    <source>
        <dbReference type="Proteomes" id="UP001217838"/>
    </source>
</evidence>
<accession>A0ABT5BDG2</accession>
<gene>
    <name evidence="1" type="ORF">POL58_30840</name>
</gene>
<dbReference type="Proteomes" id="UP001217838">
    <property type="component" value="Unassembled WGS sequence"/>
</dbReference>
<dbReference type="SUPFAM" id="SSF49464">
    <property type="entry name" value="Carboxypeptidase regulatory domain-like"/>
    <property type="match status" value="1"/>
</dbReference>